<proteinExistence type="predicted"/>
<organism evidence="1 2">
    <name type="scientific">Setaria digitata</name>
    <dbReference type="NCBI Taxonomy" id="48799"/>
    <lineage>
        <taxon>Eukaryota</taxon>
        <taxon>Metazoa</taxon>
        <taxon>Ecdysozoa</taxon>
        <taxon>Nematoda</taxon>
        <taxon>Chromadorea</taxon>
        <taxon>Rhabditida</taxon>
        <taxon>Spirurina</taxon>
        <taxon>Spiruromorpha</taxon>
        <taxon>Filarioidea</taxon>
        <taxon>Setariidae</taxon>
        <taxon>Setaria</taxon>
    </lineage>
</organism>
<evidence type="ECO:0000313" key="1">
    <source>
        <dbReference type="Proteomes" id="UP000887581"/>
    </source>
</evidence>
<dbReference type="Proteomes" id="UP000887581">
    <property type="component" value="Unplaced"/>
</dbReference>
<accession>A0A915Q2B8</accession>
<protein>
    <submittedName>
        <fullName evidence="2">Uncharacterized protein</fullName>
    </submittedName>
</protein>
<reference evidence="2" key="1">
    <citation type="submission" date="2022-11" db="UniProtKB">
        <authorList>
            <consortium name="WormBaseParasite"/>
        </authorList>
    </citation>
    <scope>IDENTIFICATION</scope>
</reference>
<sequence>MRGRSAPYSRYLRRNSQGCSPQDIISQCLQSNDYDECTRKLCSRCIIQASVLNPFG</sequence>
<name>A0A915Q2B8_9BILA</name>
<evidence type="ECO:0000313" key="2">
    <source>
        <dbReference type="WBParaSite" id="sdigi.contig787.g9765.t1"/>
    </source>
</evidence>
<dbReference type="AlphaFoldDB" id="A0A915Q2B8"/>
<dbReference type="WBParaSite" id="sdigi.contig787.g9765.t1">
    <property type="protein sequence ID" value="sdigi.contig787.g9765.t1"/>
    <property type="gene ID" value="sdigi.contig787.g9765"/>
</dbReference>
<keyword evidence="1" id="KW-1185">Reference proteome</keyword>